<dbReference type="GO" id="GO:0016114">
    <property type="term" value="P:terpenoid biosynthetic process"/>
    <property type="evidence" value="ECO:0007669"/>
    <property type="project" value="UniProtKB-ARBA"/>
</dbReference>
<evidence type="ECO:0000256" key="6">
    <source>
        <dbReference type="ARBA" id="ARBA00023229"/>
    </source>
</evidence>
<accession>A0AB39VI02</accession>
<dbReference type="FunFam" id="1.10.600.10:FF:000001">
    <property type="entry name" value="Geranylgeranyl diphosphate synthase"/>
    <property type="match status" value="1"/>
</dbReference>
<reference evidence="8" key="1">
    <citation type="submission" date="2024-07" db="EMBL/GenBank/DDBJ databases">
        <authorList>
            <person name="Li X.-J."/>
            <person name="Wang X."/>
        </authorList>
    </citation>
    <scope>NUCLEOTIDE SEQUENCE</scope>
    <source>
        <strain evidence="8">HSP-334</strain>
    </source>
</reference>
<keyword evidence="4" id="KW-0479">Metal-binding</keyword>
<dbReference type="SFLD" id="SFLDG01017">
    <property type="entry name" value="Polyprenyl_Transferase_Like"/>
    <property type="match status" value="1"/>
</dbReference>
<comment type="similarity">
    <text evidence="2 7">Belongs to the FPP/GGPP synthase family.</text>
</comment>
<protein>
    <submittedName>
        <fullName evidence="8">Polyprenyl synthetase family protein</fullName>
        <ecNumber evidence="8">2.5.1.-</ecNumber>
    </submittedName>
</protein>
<dbReference type="SFLD" id="SFLDS00005">
    <property type="entry name" value="Isoprenoid_Synthase_Type_I"/>
    <property type="match status" value="1"/>
</dbReference>
<dbReference type="GO" id="GO:0004659">
    <property type="term" value="F:prenyltransferase activity"/>
    <property type="evidence" value="ECO:0007669"/>
    <property type="project" value="InterPro"/>
</dbReference>
<dbReference type="SUPFAM" id="SSF48576">
    <property type="entry name" value="Terpenoid synthases"/>
    <property type="match status" value="1"/>
</dbReference>
<dbReference type="EMBL" id="CP165644">
    <property type="protein sequence ID" value="XDU66538.1"/>
    <property type="molecule type" value="Genomic_DNA"/>
</dbReference>
<dbReference type="RefSeq" id="WP_369710861.1">
    <property type="nucleotide sequence ID" value="NZ_CP165644.1"/>
</dbReference>
<dbReference type="InterPro" id="IPR033749">
    <property type="entry name" value="Polyprenyl_synt_CS"/>
</dbReference>
<dbReference type="KEGG" id="lrug:AB8B22_09030"/>
<comment type="cofactor">
    <cofactor evidence="1">
        <name>Mg(2+)</name>
        <dbReference type="ChEBI" id="CHEBI:18420"/>
    </cofactor>
</comment>
<dbReference type="EC" id="2.5.1.-" evidence="8"/>
<dbReference type="PANTHER" id="PTHR43281:SF1">
    <property type="entry name" value="FARNESYL DIPHOSPHATE SYNTHASE"/>
    <property type="match status" value="1"/>
</dbReference>
<evidence type="ECO:0000256" key="3">
    <source>
        <dbReference type="ARBA" id="ARBA00022679"/>
    </source>
</evidence>
<dbReference type="AlphaFoldDB" id="A0AB39VI02"/>
<dbReference type="InterPro" id="IPR000092">
    <property type="entry name" value="Polyprenyl_synt"/>
</dbReference>
<gene>
    <name evidence="8" type="ORF">AB8B22_09030</name>
</gene>
<evidence type="ECO:0000256" key="7">
    <source>
        <dbReference type="RuleBase" id="RU004466"/>
    </source>
</evidence>
<sequence>MLKDYLKEKKEIVEKNLRKKLKKYEYPERLSEAMNYAVMNGGKRIRPILMYMMCDLFQKSYENVEDIASALEFIHCYSLVHDDLPAMDNDMYRRGKLTTHIKFDEATAILVGDVLLTEAFNIISSSTKISDKNKVAIILKLSEYAGFYGMVGGQYKDVESEKILNLDTEKNIKKNINIEENKKILKYIHTHKTGKLLTAAIELPLIAFDTQKEKREKLVEYSKLIGLAFQIKDDILDIEGEFENTGKKSNDVENGKLTYPSLFGFKKSKEMLDKCLKEANEIIKNDFYGNELLMELTQYFENRKK</sequence>
<dbReference type="PROSITE" id="PS00723">
    <property type="entry name" value="POLYPRENYL_SYNTHASE_1"/>
    <property type="match status" value="1"/>
</dbReference>
<dbReference type="InterPro" id="IPR008949">
    <property type="entry name" value="Isoprenoid_synthase_dom_sf"/>
</dbReference>
<evidence type="ECO:0000256" key="2">
    <source>
        <dbReference type="ARBA" id="ARBA00006706"/>
    </source>
</evidence>
<evidence type="ECO:0000313" key="8">
    <source>
        <dbReference type="EMBL" id="XDU66538.1"/>
    </source>
</evidence>
<dbReference type="PROSITE" id="PS00444">
    <property type="entry name" value="POLYPRENYL_SYNTHASE_2"/>
    <property type="match status" value="1"/>
</dbReference>
<dbReference type="InterPro" id="IPR053378">
    <property type="entry name" value="Prenyl_diphosphate_synthase"/>
</dbReference>
<evidence type="ECO:0000256" key="1">
    <source>
        <dbReference type="ARBA" id="ARBA00001946"/>
    </source>
</evidence>
<organism evidence="8">
    <name type="scientific">Leptotrichia rugosa</name>
    <dbReference type="NCBI Taxonomy" id="3239302"/>
    <lineage>
        <taxon>Bacteria</taxon>
        <taxon>Fusobacteriati</taxon>
        <taxon>Fusobacteriota</taxon>
        <taxon>Fusobacteriia</taxon>
        <taxon>Fusobacteriales</taxon>
        <taxon>Leptotrichiaceae</taxon>
        <taxon>Leptotrichia</taxon>
    </lineage>
</organism>
<dbReference type="GO" id="GO:0005737">
    <property type="term" value="C:cytoplasm"/>
    <property type="evidence" value="ECO:0007669"/>
    <property type="project" value="UniProtKB-ARBA"/>
</dbReference>
<dbReference type="PANTHER" id="PTHR43281">
    <property type="entry name" value="FARNESYL DIPHOSPHATE SYNTHASE"/>
    <property type="match status" value="1"/>
</dbReference>
<name>A0AB39VI02_9FUSO</name>
<evidence type="ECO:0000256" key="5">
    <source>
        <dbReference type="ARBA" id="ARBA00022842"/>
    </source>
</evidence>
<dbReference type="Pfam" id="PF00348">
    <property type="entry name" value="polyprenyl_synt"/>
    <property type="match status" value="1"/>
</dbReference>
<dbReference type="GO" id="GO:0046872">
    <property type="term" value="F:metal ion binding"/>
    <property type="evidence" value="ECO:0007669"/>
    <property type="project" value="UniProtKB-KW"/>
</dbReference>
<evidence type="ECO:0000256" key="4">
    <source>
        <dbReference type="ARBA" id="ARBA00022723"/>
    </source>
</evidence>
<keyword evidence="6" id="KW-0414">Isoprene biosynthesis</keyword>
<dbReference type="NCBIfam" id="NF045485">
    <property type="entry name" value="FPPsyn"/>
    <property type="match status" value="1"/>
</dbReference>
<dbReference type="Gene3D" id="1.10.600.10">
    <property type="entry name" value="Farnesyl Diphosphate Synthase"/>
    <property type="match status" value="1"/>
</dbReference>
<keyword evidence="5" id="KW-0460">Magnesium</keyword>
<keyword evidence="3 7" id="KW-0808">Transferase</keyword>
<dbReference type="CDD" id="cd00685">
    <property type="entry name" value="Trans_IPPS_HT"/>
    <property type="match status" value="1"/>
</dbReference>
<proteinExistence type="inferred from homology"/>